<dbReference type="AlphaFoldDB" id="A0A0C3J073"/>
<dbReference type="PANTHER" id="PTHR39597">
    <property type="entry name" value="UBA DOMAIN-CONTAINING PROTEIN RUP1"/>
    <property type="match status" value="1"/>
</dbReference>
<keyword evidence="3" id="KW-1185">Reference proteome</keyword>
<dbReference type="InterPro" id="IPR055335">
    <property type="entry name" value="Ucp6/RUP1"/>
</dbReference>
<reference evidence="2 3" key="1">
    <citation type="submission" date="2014-04" db="EMBL/GenBank/DDBJ databases">
        <authorList>
            <consortium name="DOE Joint Genome Institute"/>
            <person name="Kuo A."/>
            <person name="Kohler A."/>
            <person name="Costa M.D."/>
            <person name="Nagy L.G."/>
            <person name="Floudas D."/>
            <person name="Copeland A."/>
            <person name="Barry K.W."/>
            <person name="Cichocki N."/>
            <person name="Veneault-Fourrey C."/>
            <person name="LaButti K."/>
            <person name="Lindquist E.A."/>
            <person name="Lipzen A."/>
            <person name="Lundell T."/>
            <person name="Morin E."/>
            <person name="Murat C."/>
            <person name="Sun H."/>
            <person name="Tunlid A."/>
            <person name="Henrissat B."/>
            <person name="Grigoriev I.V."/>
            <person name="Hibbett D.S."/>
            <person name="Martin F."/>
            <person name="Nordberg H.P."/>
            <person name="Cantor M.N."/>
            <person name="Hua S.X."/>
        </authorList>
    </citation>
    <scope>NUCLEOTIDE SEQUENCE [LARGE SCALE GENOMIC DNA]</scope>
    <source>
        <strain evidence="2 3">Marx 270</strain>
    </source>
</reference>
<dbReference type="PANTHER" id="PTHR39597:SF1">
    <property type="entry name" value="UBA DOMAIN-CONTAINING PROTEIN RUP1"/>
    <property type="match status" value="1"/>
</dbReference>
<organism evidence="2 3">
    <name type="scientific">Pisolithus tinctorius Marx 270</name>
    <dbReference type="NCBI Taxonomy" id="870435"/>
    <lineage>
        <taxon>Eukaryota</taxon>
        <taxon>Fungi</taxon>
        <taxon>Dikarya</taxon>
        <taxon>Basidiomycota</taxon>
        <taxon>Agaricomycotina</taxon>
        <taxon>Agaricomycetes</taxon>
        <taxon>Agaricomycetidae</taxon>
        <taxon>Boletales</taxon>
        <taxon>Sclerodermatineae</taxon>
        <taxon>Pisolithaceae</taxon>
        <taxon>Pisolithus</taxon>
    </lineage>
</organism>
<dbReference type="Gene3D" id="3.90.70.10">
    <property type="entry name" value="Cysteine proteinases"/>
    <property type="match status" value="1"/>
</dbReference>
<dbReference type="GO" id="GO:0004843">
    <property type="term" value="F:cysteine-type deubiquitinase activity"/>
    <property type="evidence" value="ECO:0007669"/>
    <property type="project" value="InterPro"/>
</dbReference>
<name>A0A0C3J073_PISTI</name>
<dbReference type="OrthoDB" id="443682at2759"/>
<feature type="domain" description="USP" evidence="1">
    <location>
        <begin position="180"/>
        <end position="586"/>
    </location>
</feature>
<protein>
    <recommendedName>
        <fullName evidence="1">USP domain-containing protein</fullName>
    </recommendedName>
</protein>
<dbReference type="Proteomes" id="UP000054217">
    <property type="component" value="Unassembled WGS sequence"/>
</dbReference>
<dbReference type="CDD" id="cd14279">
    <property type="entry name" value="CUE"/>
    <property type="match status" value="1"/>
</dbReference>
<dbReference type="InterPro" id="IPR001394">
    <property type="entry name" value="Peptidase_C19_UCH"/>
</dbReference>
<evidence type="ECO:0000259" key="1">
    <source>
        <dbReference type="PROSITE" id="PS50235"/>
    </source>
</evidence>
<evidence type="ECO:0000313" key="2">
    <source>
        <dbReference type="EMBL" id="KIO02493.1"/>
    </source>
</evidence>
<dbReference type="Pfam" id="PF00443">
    <property type="entry name" value="UCH"/>
    <property type="match status" value="1"/>
</dbReference>
<dbReference type="EMBL" id="KN831981">
    <property type="protein sequence ID" value="KIO02493.1"/>
    <property type="molecule type" value="Genomic_DNA"/>
</dbReference>
<evidence type="ECO:0000313" key="3">
    <source>
        <dbReference type="Proteomes" id="UP000054217"/>
    </source>
</evidence>
<proteinExistence type="predicted"/>
<dbReference type="SUPFAM" id="SSF54001">
    <property type="entry name" value="Cysteine proteinases"/>
    <property type="match status" value="1"/>
</dbReference>
<dbReference type="PROSITE" id="PS50235">
    <property type="entry name" value="USP_3"/>
    <property type="match status" value="1"/>
</dbReference>
<dbReference type="InterPro" id="IPR028889">
    <property type="entry name" value="USP"/>
</dbReference>
<dbReference type="STRING" id="870435.A0A0C3J073"/>
<dbReference type="GO" id="GO:0016579">
    <property type="term" value="P:protein deubiquitination"/>
    <property type="evidence" value="ECO:0007669"/>
    <property type="project" value="InterPro"/>
</dbReference>
<dbReference type="InParanoid" id="A0A0C3J073"/>
<dbReference type="HOGENOM" id="CLU_023748_0_0_1"/>
<reference evidence="3" key="2">
    <citation type="submission" date="2015-01" db="EMBL/GenBank/DDBJ databases">
        <title>Evolutionary Origins and Diversification of the Mycorrhizal Mutualists.</title>
        <authorList>
            <consortium name="DOE Joint Genome Institute"/>
            <consortium name="Mycorrhizal Genomics Consortium"/>
            <person name="Kohler A."/>
            <person name="Kuo A."/>
            <person name="Nagy L.G."/>
            <person name="Floudas D."/>
            <person name="Copeland A."/>
            <person name="Barry K.W."/>
            <person name="Cichocki N."/>
            <person name="Veneault-Fourrey C."/>
            <person name="LaButti K."/>
            <person name="Lindquist E.A."/>
            <person name="Lipzen A."/>
            <person name="Lundell T."/>
            <person name="Morin E."/>
            <person name="Murat C."/>
            <person name="Riley R."/>
            <person name="Ohm R."/>
            <person name="Sun H."/>
            <person name="Tunlid A."/>
            <person name="Henrissat B."/>
            <person name="Grigoriev I.V."/>
            <person name="Hibbett D.S."/>
            <person name="Martin F."/>
        </authorList>
    </citation>
    <scope>NUCLEOTIDE SEQUENCE [LARGE SCALE GENOMIC DNA]</scope>
    <source>
        <strain evidence="3">Marx 270</strain>
    </source>
</reference>
<gene>
    <name evidence="2" type="ORF">M404DRAFT_649366</name>
</gene>
<sequence>MLMIDEAREAENVKLLTDMMGDHVDREVAQRVLRKYEGDVEKAASAMLEGERGEDNQLWRSVSQMDVVSQKQPSVPSIVRPNTPVVDLTGVDDDSDLQRAMKESMSMIQQPAPVFGPSERPPDPNWAMVQSNPESNHDANYLQNLERAIEASLEHNNVNDSDALEPFPIEQQLRRDGCPVVLRPSIHTMCYAAAILQGLFYVPQVRERMASWRPTVTPGMAEVNVPTSGADFTLWALSEIFTHMDLARLCDLNVDKHLCAFDIEPWTSLANPPGELSRKFYARLVAILEKSFVDQFVLCGQPPPNSRLFHFLYGDNAGDHIQVQQETSLVPIDINPGNSGSDANDLIGRLSAQLSKPQDAPEKQSVIVEPSEVVAFQLSKPSSSYLNSTGINTTAKPFVYPRSIYLDQFLKENVEFAEAKRRQQHEMFSDVQKLILHKKSMTHFNGKDTLKDLRSTIYYYERVADDKGDPERASSIKITTEKLKSILEAVELEIKATDQMIHRMREEALALLDCPELKQVRYDLRVVFMHDGLYGRKHLYCYVRDKGQWWKIADSLIEQVTEESVQGDTTGLHLGAGPYLLLYSRYRPDENERLTSLPWPREIKDDVKECNKAFLAQLPQELVKDIKEDHSPSPPNVTFQQTVQLTDLERRNDGMDTS</sequence>
<dbReference type="InterPro" id="IPR038765">
    <property type="entry name" value="Papain-like_cys_pep_sf"/>
</dbReference>
<accession>A0A0C3J073</accession>